<dbReference type="PROSITE" id="PS51186">
    <property type="entry name" value="GNAT"/>
    <property type="match status" value="1"/>
</dbReference>
<keyword evidence="3" id="KW-1185">Reference proteome</keyword>
<evidence type="ECO:0000259" key="1">
    <source>
        <dbReference type="PROSITE" id="PS51186"/>
    </source>
</evidence>
<evidence type="ECO:0000313" key="3">
    <source>
        <dbReference type="Proteomes" id="UP000592181"/>
    </source>
</evidence>
<dbReference type="Gene3D" id="3.40.630.30">
    <property type="match status" value="1"/>
</dbReference>
<dbReference type="InterPro" id="IPR051531">
    <property type="entry name" value="N-acetyltransferase"/>
</dbReference>
<reference evidence="2 3" key="1">
    <citation type="submission" date="2020-07" db="EMBL/GenBank/DDBJ databases">
        <title>Sequencing the genomes of 1000 actinobacteria strains.</title>
        <authorList>
            <person name="Klenk H.-P."/>
        </authorList>
    </citation>
    <scope>NUCLEOTIDE SEQUENCE [LARGE SCALE GENOMIC DNA]</scope>
    <source>
        <strain evidence="2 3">DSM 24723</strain>
    </source>
</reference>
<evidence type="ECO:0000313" key="2">
    <source>
        <dbReference type="EMBL" id="NYG36706.1"/>
    </source>
</evidence>
<dbReference type="AlphaFoldDB" id="A0A852X0R3"/>
<organism evidence="2 3">
    <name type="scientific">Janibacter alkaliphilus</name>
    <dbReference type="NCBI Taxonomy" id="1069963"/>
    <lineage>
        <taxon>Bacteria</taxon>
        <taxon>Bacillati</taxon>
        <taxon>Actinomycetota</taxon>
        <taxon>Actinomycetes</taxon>
        <taxon>Micrococcales</taxon>
        <taxon>Intrasporangiaceae</taxon>
        <taxon>Janibacter</taxon>
    </lineage>
</organism>
<comment type="caution">
    <text evidence="2">The sequence shown here is derived from an EMBL/GenBank/DDBJ whole genome shotgun (WGS) entry which is preliminary data.</text>
</comment>
<dbReference type="RefSeq" id="WP_179462167.1">
    <property type="nucleotide sequence ID" value="NZ_JACBZX010000001.1"/>
</dbReference>
<proteinExistence type="predicted"/>
<dbReference type="PANTHER" id="PTHR43792">
    <property type="entry name" value="GNAT FAMILY, PUTATIVE (AFU_ORTHOLOGUE AFUA_3G00765)-RELATED-RELATED"/>
    <property type="match status" value="1"/>
</dbReference>
<sequence length="179" mass="19378">MIPLATARLRLRPFDMGDVDAILAIHQSQQLRRFIPTQVLEDESEVPARVARFARFDDDPTLGIVALERLGDGCVVGLVMAQPIPASEGVALNDVEIGWRAHPEHSGQGYITEGARAVLHHLLGSGLPRVVAVTSPDNHASQAVCERIGMRPAGTTTDYYDTSTILFVAEAEPSDTSRL</sequence>
<feature type="domain" description="N-acetyltransferase" evidence="1">
    <location>
        <begin position="9"/>
        <end position="172"/>
    </location>
</feature>
<keyword evidence="2" id="KW-0808">Transferase</keyword>
<protein>
    <submittedName>
        <fullName evidence="2">RimJ/RimL family protein N-acetyltransferase</fullName>
    </submittedName>
</protein>
<dbReference type="Pfam" id="PF13302">
    <property type="entry name" value="Acetyltransf_3"/>
    <property type="match status" value="1"/>
</dbReference>
<dbReference type="Proteomes" id="UP000592181">
    <property type="component" value="Unassembled WGS sequence"/>
</dbReference>
<dbReference type="PANTHER" id="PTHR43792:SF1">
    <property type="entry name" value="N-ACETYLTRANSFERASE DOMAIN-CONTAINING PROTEIN"/>
    <property type="match status" value="1"/>
</dbReference>
<accession>A0A852X0R3</accession>
<dbReference type="InterPro" id="IPR000182">
    <property type="entry name" value="GNAT_dom"/>
</dbReference>
<dbReference type="EMBL" id="JACBZX010000001">
    <property type="protein sequence ID" value="NYG36706.1"/>
    <property type="molecule type" value="Genomic_DNA"/>
</dbReference>
<dbReference type="SUPFAM" id="SSF55729">
    <property type="entry name" value="Acyl-CoA N-acyltransferases (Nat)"/>
    <property type="match status" value="1"/>
</dbReference>
<name>A0A852X0R3_9MICO</name>
<gene>
    <name evidence="2" type="ORF">BJY28_001175</name>
</gene>
<dbReference type="GO" id="GO:0016747">
    <property type="term" value="F:acyltransferase activity, transferring groups other than amino-acyl groups"/>
    <property type="evidence" value="ECO:0007669"/>
    <property type="project" value="InterPro"/>
</dbReference>
<dbReference type="InterPro" id="IPR016181">
    <property type="entry name" value="Acyl_CoA_acyltransferase"/>
</dbReference>